<comment type="similarity">
    <text evidence="1">Belongs to the short-chain dehydrogenases/reductases (SDR) family.</text>
</comment>
<dbReference type="PRINTS" id="PR00080">
    <property type="entry name" value="SDRFAMILY"/>
</dbReference>
<dbReference type="PROSITE" id="PS00061">
    <property type="entry name" value="ADH_SHORT"/>
    <property type="match status" value="1"/>
</dbReference>
<evidence type="ECO:0000313" key="3">
    <source>
        <dbReference type="EMBL" id="MBH0228926.1"/>
    </source>
</evidence>
<dbReference type="CDD" id="cd05233">
    <property type="entry name" value="SDR_c"/>
    <property type="match status" value="1"/>
</dbReference>
<dbReference type="FunFam" id="3.40.50.720:FF:000084">
    <property type="entry name" value="Short-chain dehydrogenase reductase"/>
    <property type="match status" value="1"/>
</dbReference>
<organism evidence="3 4">
    <name type="scientific">Halobacillus yeomjeoni</name>
    <dbReference type="NCBI Taxonomy" id="311194"/>
    <lineage>
        <taxon>Bacteria</taxon>
        <taxon>Bacillati</taxon>
        <taxon>Bacillota</taxon>
        <taxon>Bacilli</taxon>
        <taxon>Bacillales</taxon>
        <taxon>Bacillaceae</taxon>
        <taxon>Halobacillus</taxon>
    </lineage>
</organism>
<evidence type="ECO:0000256" key="2">
    <source>
        <dbReference type="ARBA" id="ARBA00023002"/>
    </source>
</evidence>
<dbReference type="SUPFAM" id="SSF51735">
    <property type="entry name" value="NAD(P)-binding Rossmann-fold domains"/>
    <property type="match status" value="1"/>
</dbReference>
<dbReference type="Proteomes" id="UP000614490">
    <property type="component" value="Unassembled WGS sequence"/>
</dbReference>
<keyword evidence="2" id="KW-0560">Oxidoreductase</keyword>
<gene>
    <name evidence="3" type="ORF">H0267_01760</name>
</gene>
<sequence length="249" mass="27824">MNTNEDIVLITGASHGIGRGLAMAYAKQGAKVVTCDKDEEYGRQLIGQIRENGGRGYFFSCDVSRPEEVENLFIQIQDKVGDITVLINNAGISEFKSMFEMEIEDWDEIINTNLRSVFLFSKHAAARWKEAGIAGRIVNIASTRAFMSEQDSEGYAASKGGIISLTHAMASSLSDYKIRVNSISPGWIQTKNYESLRDIDHNQHFSNRVGKVEDVVKACFYLTDKENDFVNGENITVDGGMTRKMIYEH</sequence>
<evidence type="ECO:0000256" key="1">
    <source>
        <dbReference type="ARBA" id="ARBA00006484"/>
    </source>
</evidence>
<dbReference type="Gene3D" id="3.40.50.720">
    <property type="entry name" value="NAD(P)-binding Rossmann-like Domain"/>
    <property type="match status" value="1"/>
</dbReference>
<accession>A0A931HTF1</accession>
<dbReference type="PANTHER" id="PTHR42760:SF133">
    <property type="entry name" value="3-OXOACYL-[ACYL-CARRIER-PROTEIN] REDUCTASE"/>
    <property type="match status" value="1"/>
</dbReference>
<dbReference type="RefSeq" id="WP_197315566.1">
    <property type="nucleotide sequence ID" value="NZ_JADZSC010000001.1"/>
</dbReference>
<dbReference type="InterPro" id="IPR002347">
    <property type="entry name" value="SDR_fam"/>
</dbReference>
<evidence type="ECO:0000313" key="4">
    <source>
        <dbReference type="Proteomes" id="UP000614490"/>
    </source>
</evidence>
<keyword evidence="4" id="KW-1185">Reference proteome</keyword>
<dbReference type="PANTHER" id="PTHR42760">
    <property type="entry name" value="SHORT-CHAIN DEHYDROGENASES/REDUCTASES FAMILY MEMBER"/>
    <property type="match status" value="1"/>
</dbReference>
<dbReference type="EMBL" id="JADZSC010000001">
    <property type="protein sequence ID" value="MBH0228926.1"/>
    <property type="molecule type" value="Genomic_DNA"/>
</dbReference>
<reference evidence="3 4" key="1">
    <citation type="journal article" date="2005" name="Int. J. Syst. Evol. Microbiol.">
        <title>Halobacillus yeomjeoni sp. nov., isolated from a marine solar saltern in Korea.</title>
        <authorList>
            <person name="Yoon J.H."/>
            <person name="Kang S.J."/>
            <person name="Lee C.H."/>
            <person name="Oh H.W."/>
            <person name="Oh T.K."/>
        </authorList>
    </citation>
    <scope>NUCLEOTIDE SEQUENCE [LARGE SCALE GENOMIC DNA]</scope>
    <source>
        <strain evidence="3 4">KCTC 3957</strain>
    </source>
</reference>
<dbReference type="AlphaFoldDB" id="A0A931HTF1"/>
<dbReference type="Pfam" id="PF13561">
    <property type="entry name" value="adh_short_C2"/>
    <property type="match status" value="1"/>
</dbReference>
<dbReference type="PRINTS" id="PR00081">
    <property type="entry name" value="GDHRDH"/>
</dbReference>
<proteinExistence type="inferred from homology"/>
<comment type="caution">
    <text evidence="3">The sequence shown here is derived from an EMBL/GenBank/DDBJ whole genome shotgun (WGS) entry which is preliminary data.</text>
</comment>
<dbReference type="InterPro" id="IPR036291">
    <property type="entry name" value="NAD(P)-bd_dom_sf"/>
</dbReference>
<name>A0A931HTF1_9BACI</name>
<protein>
    <submittedName>
        <fullName evidence="3">SDR family oxidoreductase</fullName>
    </submittedName>
</protein>
<dbReference type="GO" id="GO:0016616">
    <property type="term" value="F:oxidoreductase activity, acting on the CH-OH group of donors, NAD or NADP as acceptor"/>
    <property type="evidence" value="ECO:0007669"/>
    <property type="project" value="TreeGrafter"/>
</dbReference>
<dbReference type="GO" id="GO:0008206">
    <property type="term" value="P:bile acid metabolic process"/>
    <property type="evidence" value="ECO:0007669"/>
    <property type="project" value="UniProtKB-ARBA"/>
</dbReference>
<dbReference type="InterPro" id="IPR020904">
    <property type="entry name" value="Sc_DH/Rdtase_CS"/>
</dbReference>